<protein>
    <submittedName>
        <fullName evidence="1">Uncharacterized protein</fullName>
    </submittedName>
</protein>
<accession>A0ACB7X9R1</accession>
<sequence length="459" mass="48492">MVSLEDSHSISTPFPTTPPSSAASSKTQRSIGRSMRTIRSNLYNHPDYCTHSFPGSLPDKPAAYPSESLTDSLVDFRLSQLAAAAQPNLHSPNSPCSDHHSSFLDLSQTFSDYSACSSDISGELQRLATIPNPENGSDPNPVPEIEPCLGFLERESFSTEIIESISPEDLQPTVKICIDGLQSNSVAVKRSAAAKLRLLAKNRSDNRVLIGESGAVPALIPLLRCTDPFTQEHAVTALLNLSLHESNRGLITNAGAIKSLIYVLKTGTETSKQNAACALLSLSLVEENKVTIGACGAIPPLVGLLIHGSCRGKKDALTTLYKLCSARVNKERAVRAGAVGPLVGMVGGGSGVGEKAMVVLSSLAAVEEGKRAIVEEGGIGALVEVVEEGSVKGKEFAVLILVMLCGESVRNRGVVVREGGIPPLVALSQNGTVKAKHKAETLLRYLREPRQEASSSTSP</sequence>
<keyword evidence="2" id="KW-1185">Reference proteome</keyword>
<reference evidence="1 2" key="1">
    <citation type="journal article" date="2021" name="Hortic Res">
        <title>High-quality reference genome and annotation aids understanding of berry development for evergreen blueberry (Vaccinium darrowii).</title>
        <authorList>
            <person name="Yu J."/>
            <person name="Hulse-Kemp A.M."/>
            <person name="Babiker E."/>
            <person name="Staton M."/>
        </authorList>
    </citation>
    <scope>NUCLEOTIDE SEQUENCE [LARGE SCALE GENOMIC DNA]</scope>
    <source>
        <strain evidence="2">cv. NJ 8807/NJ 8810</strain>
        <tissue evidence="1">Young leaf</tissue>
    </source>
</reference>
<gene>
    <name evidence="1" type="ORF">Vadar_013782</name>
</gene>
<comment type="caution">
    <text evidence="1">The sequence shown here is derived from an EMBL/GenBank/DDBJ whole genome shotgun (WGS) entry which is preliminary data.</text>
</comment>
<proteinExistence type="predicted"/>
<evidence type="ECO:0000313" key="1">
    <source>
        <dbReference type="EMBL" id="KAH7837431.1"/>
    </source>
</evidence>
<evidence type="ECO:0000313" key="2">
    <source>
        <dbReference type="Proteomes" id="UP000828048"/>
    </source>
</evidence>
<dbReference type="EMBL" id="CM037156">
    <property type="protein sequence ID" value="KAH7837431.1"/>
    <property type="molecule type" value="Genomic_DNA"/>
</dbReference>
<name>A0ACB7X9R1_9ERIC</name>
<organism evidence="1 2">
    <name type="scientific">Vaccinium darrowii</name>
    <dbReference type="NCBI Taxonomy" id="229202"/>
    <lineage>
        <taxon>Eukaryota</taxon>
        <taxon>Viridiplantae</taxon>
        <taxon>Streptophyta</taxon>
        <taxon>Embryophyta</taxon>
        <taxon>Tracheophyta</taxon>
        <taxon>Spermatophyta</taxon>
        <taxon>Magnoliopsida</taxon>
        <taxon>eudicotyledons</taxon>
        <taxon>Gunneridae</taxon>
        <taxon>Pentapetalae</taxon>
        <taxon>asterids</taxon>
        <taxon>Ericales</taxon>
        <taxon>Ericaceae</taxon>
        <taxon>Vaccinioideae</taxon>
        <taxon>Vaccinieae</taxon>
        <taxon>Vaccinium</taxon>
    </lineage>
</organism>
<dbReference type="Proteomes" id="UP000828048">
    <property type="component" value="Chromosome 6"/>
</dbReference>